<proteinExistence type="predicted"/>
<evidence type="ECO:0000313" key="2">
    <source>
        <dbReference type="EMBL" id="PSL04906.1"/>
    </source>
</evidence>
<dbReference type="Proteomes" id="UP000240708">
    <property type="component" value="Unassembled WGS sequence"/>
</dbReference>
<evidence type="ECO:0000313" key="3">
    <source>
        <dbReference type="Proteomes" id="UP000240708"/>
    </source>
</evidence>
<dbReference type="AlphaFoldDB" id="A0A2P8E5Z8"/>
<reference evidence="2 3" key="1">
    <citation type="submission" date="2018-03" db="EMBL/GenBank/DDBJ databases">
        <title>Genomic Encyclopedia of Archaeal and Bacterial Type Strains, Phase II (KMG-II): from individual species to whole genera.</title>
        <authorList>
            <person name="Goeker M."/>
        </authorList>
    </citation>
    <scope>NUCLEOTIDE SEQUENCE [LARGE SCALE GENOMIC DNA]</scope>
    <source>
        <strain evidence="2 3">DSM 28057</strain>
    </source>
</reference>
<protein>
    <recommendedName>
        <fullName evidence="1">HipA-like kinase domain-containing protein</fullName>
    </recommendedName>
</protein>
<dbReference type="InterPro" id="IPR046748">
    <property type="entry name" value="HipA_2"/>
</dbReference>
<feature type="domain" description="HipA-like kinase" evidence="1">
    <location>
        <begin position="68"/>
        <end position="286"/>
    </location>
</feature>
<organism evidence="2 3">
    <name type="scientific">Cecembia rubra</name>
    <dbReference type="NCBI Taxonomy" id="1485585"/>
    <lineage>
        <taxon>Bacteria</taxon>
        <taxon>Pseudomonadati</taxon>
        <taxon>Bacteroidota</taxon>
        <taxon>Cytophagia</taxon>
        <taxon>Cytophagales</taxon>
        <taxon>Cyclobacteriaceae</taxon>
        <taxon>Cecembia</taxon>
    </lineage>
</organism>
<dbReference type="Pfam" id="PF20613">
    <property type="entry name" value="HipA_2"/>
    <property type="match status" value="1"/>
</dbReference>
<name>A0A2P8E5Z8_9BACT</name>
<comment type="caution">
    <text evidence="2">The sequence shown here is derived from an EMBL/GenBank/DDBJ whole genome shotgun (WGS) entry which is preliminary data.</text>
</comment>
<accession>A0A2P8E5Z8</accession>
<evidence type="ECO:0000259" key="1">
    <source>
        <dbReference type="Pfam" id="PF20613"/>
    </source>
</evidence>
<keyword evidence="3" id="KW-1185">Reference proteome</keyword>
<gene>
    <name evidence="2" type="ORF">CLV48_10480</name>
</gene>
<sequence>MISVSILLSNKSITNRGKYQFAAKITCELGLEFDVFASTFEKELTTGMDENNKILQLRTVNVTRYVMPLREGGSLPALANADDGFSYVLKFRGAGQREKALIAELLGGEIARMLGLKVPELVFANLDEAFGRSEGDEEIQDLLKGSQGMNLALHFLSKALTFDPGASSLDPFLASKIVWLDAFITNVDRTFRNTNMLIWNRELWLIDHGASFLFHHSWENWEKQAKSAFPMIKDHVCLPAASMLREADEALKTILSQEKINHLINLIPDEWILESRDVETAEEGKAIYKQFLLDRLNHSEVFIKGAEDARKTLV</sequence>
<dbReference type="EMBL" id="PYGF01000004">
    <property type="protein sequence ID" value="PSL04906.1"/>
    <property type="molecule type" value="Genomic_DNA"/>
</dbReference>